<accession>A0A0G0N0S5</accession>
<comment type="caution">
    <text evidence="1">The sequence shown here is derived from an EMBL/GenBank/DDBJ whole genome shotgun (WGS) entry which is preliminary data.</text>
</comment>
<reference evidence="1 2" key="1">
    <citation type="journal article" date="2015" name="Nature">
        <title>rRNA introns, odd ribosomes, and small enigmatic genomes across a large radiation of phyla.</title>
        <authorList>
            <person name="Brown C.T."/>
            <person name="Hug L.A."/>
            <person name="Thomas B.C."/>
            <person name="Sharon I."/>
            <person name="Castelle C.J."/>
            <person name="Singh A."/>
            <person name="Wilkins M.J."/>
            <person name="Williams K.H."/>
            <person name="Banfield J.F."/>
        </authorList>
    </citation>
    <scope>NUCLEOTIDE SEQUENCE [LARGE SCALE GENOMIC DNA]</scope>
</reference>
<sequence length="1350" mass="146789">MEVMISLAIISILISGVFGLILLSIRITEENKYAVEAINLANQRMERIRNMPYNQVGTVGGTIPGPIPQMETVVRNGSFDVYTYILFYDDPYDGEIGSTTPDINGCGTDYKIVTIKVVWQGKYGEKSIKVFSKIIPKNIETSDGYGTMKISINDLNGLPVPSADVHVYKILTSTTTISASYPVGANGVLYLPVPAATGYRLTVSKPGYETVSTMEATSTNPNPIPQDWNVSEGALVENNIEINKLVNLDIQTVSQSLPDNWQVNTVSAPSDSINPKAGIDSSDNMYFIWQKQDSASSSLYMQKYDTAGIKQWANDKQVYSNTNFQKNPDISVIVNGTSYVVWQDTSSNLKATAPLVKAPKIYNRQIKNIEIAQSDIQNKFWLEKINFPIMAYETKKEINNIVYFFKNSLTKKIANAAGSIVQSKIGSNTYVGSSMSVTFNAPPTAGNVLIAIATHRNSNDSFSAPTNANGNFIVSAYSNTAWSLDVGIWHKVAGAGEDSTVIINNSGAINGGVLMIMEVSGLDTADLLDVIKTNDQTGGSGLTATTGNSPISTANGFAIAAITFADDDFSVPLSTNWTSGSSDAFSQALWQEWGAATYDGSLAVATMNINSASSQNASLTLSGGGSEERNNALAVFNNLTYAQASTDGSQMVNINIPALNQFIGGKFIISNVGSARNVTNISISENGTIDAQNSLANIKLFYDFDTNIPYDCASESFSGSEAQFGASSAFSSANGMASFSDTKSITTAQSLCLYPVFDINTNAETDDTIDIYINNPTSDIIVSSGSVVPATPINIDGTTQVLTQAKIHQTYYRFRKNDGTEVLASYYDSQNDNIAINMSEEARIRFGIYNSGNLSADLRNYQLEYAEKTMDCSSIPQIDWKTVPNDNSLHWRMNDSINITNGDSTTNVTGGLTDGKTTFVPGYIQDTSGLTGAITLGYDEFTEIEYSILATANANDISYCFRLTNSGTADLAYDNYPEINIIGDNNIYITTINNTGVVGTIKKINSEVSNSEQLLPRIATTENFGQATSSIVWQDKRNGNYDIYLQILNNANVKQIANEIQITASGTDEYSPIVAIDSNDKILVTWLENDLTNQNLYVQKYDLLGNALWPNAKKIISTTPDYYYPEISTDNNGNFFLAWTDDASGILNSFFAKFDTDANLLWQRAVNTNAVSSNRQKPNLIIGSADIYAIWTDNRNGNQDIFTQKYDLGGTASWADDQRINIGTDSAIQDNSDLLLDSTNNPFGFWQDGRNARDEIFATQFNDPGVIAPLANIDIVANWERVIGIGINETVATTSISDASGWSHMTVGYSQTGYTIGINEVGKEIILKTPSDNPLLVLPGESQTIILYIE</sequence>
<evidence type="ECO:0000313" key="1">
    <source>
        <dbReference type="EMBL" id="KKQ70701.1"/>
    </source>
</evidence>
<dbReference type="EMBL" id="LBUU01000003">
    <property type="protein sequence ID" value="KKQ70701.1"/>
    <property type="molecule type" value="Genomic_DNA"/>
</dbReference>
<name>A0A0G0N0S5_9BACT</name>
<gene>
    <name evidence="1" type="ORF">US91_C0003G0031</name>
</gene>
<evidence type="ECO:0000313" key="2">
    <source>
        <dbReference type="Proteomes" id="UP000034022"/>
    </source>
</evidence>
<organism evidence="1 2">
    <name type="scientific">Candidatus Falkowbacteria bacterium GW2011_GWE1_38_31</name>
    <dbReference type="NCBI Taxonomy" id="1618638"/>
    <lineage>
        <taxon>Bacteria</taxon>
        <taxon>Candidatus Falkowiibacteriota</taxon>
    </lineage>
</organism>
<protein>
    <recommendedName>
        <fullName evidence="3">Carboxypeptidase regulatory-like domain-containing protein</fullName>
    </recommendedName>
</protein>
<proteinExistence type="predicted"/>
<dbReference type="Proteomes" id="UP000034022">
    <property type="component" value="Unassembled WGS sequence"/>
</dbReference>
<evidence type="ECO:0008006" key="3">
    <source>
        <dbReference type="Google" id="ProtNLM"/>
    </source>
</evidence>